<keyword evidence="3" id="KW-1185">Reference proteome</keyword>
<name>A0A239JLB6_EKHLU</name>
<dbReference type="RefSeq" id="WP_089356942.1">
    <property type="nucleotide sequence ID" value="NZ_FZPD01000003.1"/>
</dbReference>
<dbReference type="Gene3D" id="3.10.450.50">
    <property type="match status" value="1"/>
</dbReference>
<dbReference type="AlphaFoldDB" id="A0A239JLB6"/>
<keyword evidence="1" id="KW-0732">Signal</keyword>
<feature type="chain" id="PRO_5012444303" evidence="1">
    <location>
        <begin position="20"/>
        <end position="158"/>
    </location>
</feature>
<dbReference type="InterPro" id="IPR032710">
    <property type="entry name" value="NTF2-like_dom_sf"/>
</dbReference>
<dbReference type="EMBL" id="FZPD01000003">
    <property type="protein sequence ID" value="SNT06637.1"/>
    <property type="molecule type" value="Genomic_DNA"/>
</dbReference>
<feature type="signal peptide" evidence="1">
    <location>
        <begin position="1"/>
        <end position="19"/>
    </location>
</feature>
<dbReference type="Proteomes" id="UP000198393">
    <property type="component" value="Unassembled WGS sequence"/>
</dbReference>
<accession>A0A239JLB6</accession>
<dbReference type="Pfam" id="PF12893">
    <property type="entry name" value="Lumazine_bd_2"/>
    <property type="match status" value="1"/>
</dbReference>
<reference evidence="2 3" key="1">
    <citation type="submission" date="2017-06" db="EMBL/GenBank/DDBJ databases">
        <authorList>
            <person name="Kim H.J."/>
            <person name="Triplett B.A."/>
        </authorList>
    </citation>
    <scope>NUCLEOTIDE SEQUENCE [LARGE SCALE GENOMIC DNA]</scope>
    <source>
        <strain evidence="2 3">DSM 19307</strain>
    </source>
</reference>
<sequence>MKKLLLFILICTVPAISSAQSDEKETIMKVINQVFEAMRTRDSTLLKQCFTEAPNTFTAFINQEGESKLSIGDFSRFVNAVGQPKEQVWNEPIWNEKVEIDGNLASVWVDYAFYVDDQFSHCGVDAFHLIKRDDGWKIFHLVDTRRKTGCEVPDEFKP</sequence>
<gene>
    <name evidence="2" type="ORF">SAMN05421640_2237</name>
</gene>
<dbReference type="InterPro" id="IPR039437">
    <property type="entry name" value="FrzH/put_lumazine-bd"/>
</dbReference>
<dbReference type="SUPFAM" id="SSF54427">
    <property type="entry name" value="NTF2-like"/>
    <property type="match status" value="1"/>
</dbReference>
<organism evidence="2 3">
    <name type="scientific">Ekhidna lutea</name>
    <dbReference type="NCBI Taxonomy" id="447679"/>
    <lineage>
        <taxon>Bacteria</taxon>
        <taxon>Pseudomonadati</taxon>
        <taxon>Bacteroidota</taxon>
        <taxon>Cytophagia</taxon>
        <taxon>Cytophagales</taxon>
        <taxon>Reichenbachiellaceae</taxon>
        <taxon>Ekhidna</taxon>
    </lineage>
</organism>
<evidence type="ECO:0000313" key="3">
    <source>
        <dbReference type="Proteomes" id="UP000198393"/>
    </source>
</evidence>
<evidence type="ECO:0000313" key="2">
    <source>
        <dbReference type="EMBL" id="SNT06637.1"/>
    </source>
</evidence>
<dbReference type="OrthoDB" id="117186at2"/>
<protein>
    <submittedName>
        <fullName evidence="2">Putative lumazine-binding</fullName>
    </submittedName>
</protein>
<evidence type="ECO:0000256" key="1">
    <source>
        <dbReference type="SAM" id="SignalP"/>
    </source>
</evidence>
<proteinExistence type="predicted"/>